<reference evidence="1" key="1">
    <citation type="journal article" date="2014" name="Int. J. Syst. Evol. Microbiol.">
        <title>Complete genome sequence of Corynebacterium casei LMG S-19264T (=DSM 44701T), isolated from a smear-ripened cheese.</title>
        <authorList>
            <consortium name="US DOE Joint Genome Institute (JGI-PGF)"/>
            <person name="Walter F."/>
            <person name="Albersmeier A."/>
            <person name="Kalinowski J."/>
            <person name="Ruckert C."/>
        </authorList>
    </citation>
    <scope>NUCLEOTIDE SEQUENCE</scope>
    <source>
        <strain evidence="1">JCM 4633</strain>
    </source>
</reference>
<evidence type="ECO:0000313" key="1">
    <source>
        <dbReference type="EMBL" id="GHC44460.1"/>
    </source>
</evidence>
<sequence length="124" mass="13061">MWHTATLDGIGSRLVITLTPEFWAPVAGRVPDGVAVVEFSAHPRAHLVARQHLMARGHASLLGYVDDPEVKKGVEGVDAGPRRVAGRRDNHAWPICAPSVPRGGGSAVRLRVGTCGVSEKSGAV</sequence>
<dbReference type="AlphaFoldDB" id="A0A918WG59"/>
<comment type="caution">
    <text evidence="1">The sequence shown here is derived from an EMBL/GenBank/DDBJ whole genome shotgun (WGS) entry which is preliminary data.</text>
</comment>
<reference evidence="1" key="2">
    <citation type="submission" date="2020-09" db="EMBL/GenBank/DDBJ databases">
        <authorList>
            <person name="Sun Q."/>
            <person name="Ohkuma M."/>
        </authorList>
    </citation>
    <scope>NUCLEOTIDE SEQUENCE</scope>
    <source>
        <strain evidence="1">JCM 4633</strain>
    </source>
</reference>
<proteinExistence type="predicted"/>
<dbReference type="EMBL" id="BMVB01000005">
    <property type="protein sequence ID" value="GHC44460.1"/>
    <property type="molecule type" value="Genomic_DNA"/>
</dbReference>
<organism evidence="1 2">
    <name type="scientific">Streptomyces cinnamoneus</name>
    <name type="common">Streptoverticillium cinnamoneum</name>
    <dbReference type="NCBI Taxonomy" id="53446"/>
    <lineage>
        <taxon>Bacteria</taxon>
        <taxon>Bacillati</taxon>
        <taxon>Actinomycetota</taxon>
        <taxon>Actinomycetes</taxon>
        <taxon>Kitasatosporales</taxon>
        <taxon>Streptomycetaceae</taxon>
        <taxon>Streptomyces</taxon>
        <taxon>Streptomyces cinnamoneus group</taxon>
    </lineage>
</organism>
<dbReference type="Proteomes" id="UP000646244">
    <property type="component" value="Unassembled WGS sequence"/>
</dbReference>
<accession>A0A918WG59</accession>
<name>A0A918WG59_STRCJ</name>
<gene>
    <name evidence="1" type="ORF">GCM10010507_19350</name>
</gene>
<evidence type="ECO:0000313" key="2">
    <source>
        <dbReference type="Proteomes" id="UP000646244"/>
    </source>
</evidence>
<protein>
    <submittedName>
        <fullName evidence="1">Uncharacterized protein</fullName>
    </submittedName>
</protein>